<keyword evidence="3" id="KW-1185">Reference proteome</keyword>
<proteinExistence type="predicted"/>
<feature type="compositionally biased region" description="Basic and acidic residues" evidence="1">
    <location>
        <begin position="1"/>
        <end position="25"/>
    </location>
</feature>
<feature type="region of interest" description="Disordered" evidence="1">
    <location>
        <begin position="1"/>
        <end position="26"/>
    </location>
</feature>
<sequence>MEARVGKRFLDRAEDGGRDGGEPKGRTRCRVAADCCICARG</sequence>
<dbReference type="Proteomes" id="UP000031523">
    <property type="component" value="Chromosome"/>
</dbReference>
<reference evidence="2 3" key="1">
    <citation type="submission" date="2015-01" db="EMBL/GenBank/DDBJ databases">
        <title>Enhanced salinomycin production by adjusting the supply of polyketide extender units in Streptomyce albus DSM 41398.</title>
        <authorList>
            <person name="Lu C."/>
        </authorList>
    </citation>
    <scope>NUCLEOTIDE SEQUENCE [LARGE SCALE GENOMIC DNA]</scope>
    <source>
        <strain evidence="3">ATCC 21838 / DSM 41398 / FERM P-419 / JCM 4703 / NBRC 107858</strain>
    </source>
</reference>
<name>A0A0B5EWR3_STRA4</name>
<dbReference type="EMBL" id="CP010519">
    <property type="protein sequence ID" value="AJE87243.1"/>
    <property type="molecule type" value="Genomic_DNA"/>
</dbReference>
<dbReference type="KEGG" id="sals:SLNWT_6867"/>
<organism evidence="2 3">
    <name type="scientific">Streptomyces albus (strain ATCC 21838 / DSM 41398 / FERM P-419 / JCM 4703 / NBRC 107858)</name>
    <dbReference type="NCBI Taxonomy" id="1081613"/>
    <lineage>
        <taxon>Bacteria</taxon>
        <taxon>Bacillati</taxon>
        <taxon>Actinomycetota</taxon>
        <taxon>Actinomycetes</taxon>
        <taxon>Kitasatosporales</taxon>
        <taxon>Streptomycetaceae</taxon>
        <taxon>Streptomyces</taxon>
    </lineage>
</organism>
<evidence type="ECO:0000313" key="3">
    <source>
        <dbReference type="Proteomes" id="UP000031523"/>
    </source>
</evidence>
<evidence type="ECO:0000313" key="2">
    <source>
        <dbReference type="EMBL" id="AJE87243.1"/>
    </source>
</evidence>
<gene>
    <name evidence="2" type="ORF">SLNWT_6867</name>
</gene>
<protein>
    <submittedName>
        <fullName evidence="2">Uncharacterized protein</fullName>
    </submittedName>
</protein>
<evidence type="ECO:0000256" key="1">
    <source>
        <dbReference type="SAM" id="MobiDB-lite"/>
    </source>
</evidence>
<dbReference type="AlphaFoldDB" id="A0A0B5EWR3"/>
<accession>A0A0B5EWR3</accession>